<evidence type="ECO:0000256" key="7">
    <source>
        <dbReference type="ARBA" id="ARBA00022989"/>
    </source>
</evidence>
<keyword evidence="7 9" id="KW-1133">Transmembrane helix</keyword>
<sequence>MALSKRKKAMYMRYAMYVVSIAFLVAVILFIDWERLGNAMFRWNIVKEQFPDILTKAAKNTVVFTILGFAGGLSFGLLFALMRLSSIRAYRWFAATYIEIFRGIPLLVTLLILGFGIPIATGWKWPNPYLQGAIPLSLVASAYMAETIRAGIEAVPKGQMEAARSLGMSYTRAMTTIIIPQALRIIVPPLTNEFVLLIKDTSLISVLGVTAATKDLARFGRDGVNQTANATPLIVAGLVYLAMTLPLTQLVAWMERKTKAMSR</sequence>
<dbReference type="InterPro" id="IPR000515">
    <property type="entry name" value="MetI-like"/>
</dbReference>
<evidence type="ECO:0000256" key="9">
    <source>
        <dbReference type="SAM" id="Phobius"/>
    </source>
</evidence>
<comment type="caution">
    <text evidence="11">The sequence shown here is derived from an EMBL/GenBank/DDBJ whole genome shotgun (WGS) entry which is preliminary data.</text>
</comment>
<keyword evidence="3" id="KW-0813">Transport</keyword>
<keyword evidence="4" id="KW-1003">Cell membrane</keyword>
<dbReference type="InterPro" id="IPR035906">
    <property type="entry name" value="MetI-like_sf"/>
</dbReference>
<dbReference type="SUPFAM" id="SSF161098">
    <property type="entry name" value="MetI-like"/>
    <property type="match status" value="1"/>
</dbReference>
<dbReference type="PANTHER" id="PTHR30614:SF20">
    <property type="entry name" value="GLUTAMINE TRANSPORT SYSTEM PERMEASE PROTEIN GLNP"/>
    <property type="match status" value="1"/>
</dbReference>
<dbReference type="PROSITE" id="PS50928">
    <property type="entry name" value="ABC_TM1"/>
    <property type="match status" value="1"/>
</dbReference>
<organism evidence="11">
    <name type="scientific">freshwater metagenome</name>
    <dbReference type="NCBI Taxonomy" id="449393"/>
    <lineage>
        <taxon>unclassified sequences</taxon>
        <taxon>metagenomes</taxon>
        <taxon>ecological metagenomes</taxon>
    </lineage>
</organism>
<dbReference type="Pfam" id="PF00528">
    <property type="entry name" value="BPD_transp_1"/>
    <property type="match status" value="1"/>
</dbReference>
<dbReference type="NCBIfam" id="TIGR01726">
    <property type="entry name" value="HEQRo_perm_3TM"/>
    <property type="match status" value="1"/>
</dbReference>
<name>A0A094QAY0_9ZZZZ</name>
<evidence type="ECO:0000256" key="1">
    <source>
        <dbReference type="ARBA" id="ARBA00004651"/>
    </source>
</evidence>
<dbReference type="Gene3D" id="1.10.3720.10">
    <property type="entry name" value="MetI-like"/>
    <property type="match status" value="1"/>
</dbReference>
<evidence type="ECO:0000256" key="3">
    <source>
        <dbReference type="ARBA" id="ARBA00022448"/>
    </source>
</evidence>
<protein>
    <submittedName>
        <fullName evidence="11">ABC transporter permease</fullName>
    </submittedName>
</protein>
<dbReference type="GO" id="GO:0043190">
    <property type="term" value="C:ATP-binding cassette (ABC) transporter complex"/>
    <property type="evidence" value="ECO:0007669"/>
    <property type="project" value="InterPro"/>
</dbReference>
<dbReference type="InterPro" id="IPR043429">
    <property type="entry name" value="ArtM/GltK/GlnP/TcyL/YhdX-like"/>
</dbReference>
<feature type="transmembrane region" description="Helical" evidence="9">
    <location>
        <begin position="103"/>
        <end position="123"/>
    </location>
</feature>
<evidence type="ECO:0000256" key="2">
    <source>
        <dbReference type="ARBA" id="ARBA00010072"/>
    </source>
</evidence>
<dbReference type="GO" id="GO:0006865">
    <property type="term" value="P:amino acid transport"/>
    <property type="evidence" value="ECO:0007669"/>
    <property type="project" value="UniProtKB-KW"/>
</dbReference>
<feature type="transmembrane region" description="Helical" evidence="9">
    <location>
        <begin position="12"/>
        <end position="31"/>
    </location>
</feature>
<dbReference type="CDD" id="cd06261">
    <property type="entry name" value="TM_PBP2"/>
    <property type="match status" value="1"/>
</dbReference>
<reference evidence="11" key="1">
    <citation type="submission" date="2014-06" db="EMBL/GenBank/DDBJ databases">
        <title>Key roles for freshwater Actinobacteria revealed by deep metagenomic sequencing.</title>
        <authorList>
            <person name="Ghai R."/>
            <person name="Mizuno C.M."/>
            <person name="Picazo A."/>
            <person name="Camacho A."/>
            <person name="Rodriguez-Valera F."/>
        </authorList>
    </citation>
    <scope>NUCLEOTIDE SEQUENCE</scope>
</reference>
<dbReference type="EMBL" id="JNSL01000007">
    <property type="protein sequence ID" value="KGA21400.1"/>
    <property type="molecule type" value="Genomic_DNA"/>
</dbReference>
<dbReference type="GO" id="GO:0022857">
    <property type="term" value="F:transmembrane transporter activity"/>
    <property type="evidence" value="ECO:0007669"/>
    <property type="project" value="InterPro"/>
</dbReference>
<accession>A0A094QAY0</accession>
<feature type="transmembrane region" description="Helical" evidence="9">
    <location>
        <begin position="233"/>
        <end position="253"/>
    </location>
</feature>
<comment type="similarity">
    <text evidence="2">Belongs to the binding-protein-dependent transport system permease family. HisMQ subfamily.</text>
</comment>
<keyword evidence="6" id="KW-0029">Amino-acid transport</keyword>
<keyword evidence="8 9" id="KW-0472">Membrane</keyword>
<dbReference type="PANTHER" id="PTHR30614">
    <property type="entry name" value="MEMBRANE COMPONENT OF AMINO ACID ABC TRANSPORTER"/>
    <property type="match status" value="1"/>
</dbReference>
<feature type="domain" description="ABC transmembrane type-1" evidence="10">
    <location>
        <begin position="58"/>
        <end position="251"/>
    </location>
</feature>
<proteinExistence type="inferred from homology"/>
<evidence type="ECO:0000256" key="6">
    <source>
        <dbReference type="ARBA" id="ARBA00022970"/>
    </source>
</evidence>
<evidence type="ECO:0000256" key="8">
    <source>
        <dbReference type="ARBA" id="ARBA00023136"/>
    </source>
</evidence>
<feature type="transmembrane region" description="Helical" evidence="9">
    <location>
        <begin position="62"/>
        <end position="82"/>
    </location>
</feature>
<gene>
    <name evidence="11" type="ORF">GM51_2235</name>
</gene>
<evidence type="ECO:0000313" key="11">
    <source>
        <dbReference type="EMBL" id="KGA21400.1"/>
    </source>
</evidence>
<evidence type="ECO:0000256" key="4">
    <source>
        <dbReference type="ARBA" id="ARBA00022475"/>
    </source>
</evidence>
<dbReference type="AlphaFoldDB" id="A0A094QAY0"/>
<evidence type="ECO:0000256" key="5">
    <source>
        <dbReference type="ARBA" id="ARBA00022692"/>
    </source>
</evidence>
<dbReference type="InterPro" id="IPR010065">
    <property type="entry name" value="AA_ABC_transptr_permease_3TM"/>
</dbReference>
<keyword evidence="5 9" id="KW-0812">Transmembrane</keyword>
<comment type="subcellular location">
    <subcellularLocation>
        <location evidence="1">Cell membrane</location>
        <topology evidence="1">Multi-pass membrane protein</topology>
    </subcellularLocation>
</comment>
<evidence type="ECO:0000259" key="10">
    <source>
        <dbReference type="PROSITE" id="PS50928"/>
    </source>
</evidence>